<organism evidence="3 4">
    <name type="scientific">Thiobacillus denitrificans (strain ATCC 25259 / T1)</name>
    <dbReference type="NCBI Taxonomy" id="292415"/>
    <lineage>
        <taxon>Bacteria</taxon>
        <taxon>Pseudomonadati</taxon>
        <taxon>Pseudomonadota</taxon>
        <taxon>Betaproteobacteria</taxon>
        <taxon>Nitrosomonadales</taxon>
        <taxon>Thiobacillaceae</taxon>
        <taxon>Thiobacillus</taxon>
    </lineage>
</organism>
<dbReference type="EMBL" id="CP000116">
    <property type="protein sequence ID" value="AAZ97767.1"/>
    <property type="molecule type" value="Genomic_DNA"/>
</dbReference>
<dbReference type="Proteomes" id="UP000008291">
    <property type="component" value="Chromosome"/>
</dbReference>
<dbReference type="KEGG" id="tbd:Tbd_1814"/>
<gene>
    <name evidence="3" type="ordered locus">Tbd_1814</name>
</gene>
<dbReference type="STRING" id="292415.Tbd_1814"/>
<proteinExistence type="predicted"/>
<keyword evidence="4" id="KW-1185">Reference proteome</keyword>
<evidence type="ECO:0000313" key="4">
    <source>
        <dbReference type="Proteomes" id="UP000008291"/>
    </source>
</evidence>
<accession>Q3SHW6</accession>
<keyword evidence="2" id="KW-1133">Transmembrane helix</keyword>
<evidence type="ECO:0000313" key="3">
    <source>
        <dbReference type="EMBL" id="AAZ97767.1"/>
    </source>
</evidence>
<keyword evidence="2" id="KW-0472">Membrane</keyword>
<name>Q3SHW6_THIDA</name>
<evidence type="ECO:0008006" key="5">
    <source>
        <dbReference type="Google" id="ProtNLM"/>
    </source>
</evidence>
<feature type="region of interest" description="Disordered" evidence="1">
    <location>
        <begin position="70"/>
        <end position="96"/>
    </location>
</feature>
<keyword evidence="2" id="KW-0812">Transmembrane</keyword>
<reference evidence="3 4" key="1">
    <citation type="journal article" date="2006" name="J. Bacteriol.">
        <title>The genome sequence of the obligately chemolithoautotrophic, facultatively anaerobic bacterium Thiobacillus denitrificans.</title>
        <authorList>
            <person name="Beller H.R."/>
            <person name="Chain P.S."/>
            <person name="Letain T.E."/>
            <person name="Chakicherla A."/>
            <person name="Larimer F.W."/>
            <person name="Richardson P.M."/>
            <person name="Coleman M.A."/>
            <person name="Wood A.P."/>
            <person name="Kelly D.P."/>
        </authorList>
    </citation>
    <scope>NUCLEOTIDE SEQUENCE [LARGE SCALE GENOMIC DNA]</scope>
    <source>
        <strain evidence="3 4">ATCC 25259</strain>
    </source>
</reference>
<evidence type="ECO:0000256" key="2">
    <source>
        <dbReference type="SAM" id="Phobius"/>
    </source>
</evidence>
<dbReference type="HOGENOM" id="CLU_2358782_0_0_4"/>
<evidence type="ECO:0000256" key="1">
    <source>
        <dbReference type="SAM" id="MobiDB-lite"/>
    </source>
</evidence>
<protein>
    <recommendedName>
        <fullName evidence="5">Transmembrane protein</fullName>
    </recommendedName>
</protein>
<dbReference type="AlphaFoldDB" id="Q3SHW6"/>
<sequence length="96" mass="10870">MKSMWTYIKRGFGYGLGGSIGWNLGNLIWRWIARVVGLVALAIGANWGLPMLGNSVGTYNEYARVHPLEKQRSEQEKTQMHKEKETHHVERTAGSN</sequence>
<feature type="transmembrane region" description="Helical" evidence="2">
    <location>
        <begin position="31"/>
        <end position="49"/>
    </location>
</feature>